<keyword evidence="3" id="KW-1185">Reference proteome</keyword>
<sequence length="98" mass="11712">MLGYVIMPNHVHFILHFNENNNLSNLIRDFKKYTSVKIRQALETKELNLLNDLRIVKEGRVFQIWKDRFDDVYLADKNLLETKLDYIHLNPLQENGVL</sequence>
<proteinExistence type="predicted"/>
<dbReference type="InterPro" id="IPR052715">
    <property type="entry name" value="RAYT_transposase"/>
</dbReference>
<organism evidence="2 3">
    <name type="scientific">Sporocytophaga myxococcoides</name>
    <dbReference type="NCBI Taxonomy" id="153721"/>
    <lineage>
        <taxon>Bacteria</taxon>
        <taxon>Pseudomonadati</taxon>
        <taxon>Bacteroidota</taxon>
        <taxon>Cytophagia</taxon>
        <taxon>Cytophagales</taxon>
        <taxon>Cytophagaceae</taxon>
        <taxon>Sporocytophaga</taxon>
    </lineage>
</organism>
<dbReference type="Proteomes" id="UP000030185">
    <property type="component" value="Unassembled WGS sequence"/>
</dbReference>
<evidence type="ECO:0000313" key="3">
    <source>
        <dbReference type="Proteomes" id="UP000030185"/>
    </source>
</evidence>
<dbReference type="EMBL" id="BBLT01000013">
    <property type="protein sequence ID" value="GAL87498.1"/>
    <property type="molecule type" value="Genomic_DNA"/>
</dbReference>
<dbReference type="Gene3D" id="3.30.70.1290">
    <property type="entry name" value="Transposase IS200-like"/>
    <property type="match status" value="1"/>
</dbReference>
<evidence type="ECO:0000313" key="2">
    <source>
        <dbReference type="EMBL" id="GAL87498.1"/>
    </source>
</evidence>
<dbReference type="PANTHER" id="PTHR36966:SF1">
    <property type="entry name" value="REP-ASSOCIATED TYROSINE TRANSPOSASE"/>
    <property type="match status" value="1"/>
</dbReference>
<dbReference type="GO" id="GO:0006313">
    <property type="term" value="P:DNA transposition"/>
    <property type="evidence" value="ECO:0007669"/>
    <property type="project" value="InterPro"/>
</dbReference>
<accession>A0A098LMZ7</accession>
<gene>
    <name evidence="2" type="ORF">MYP_4728</name>
</gene>
<name>A0A098LMZ7_9BACT</name>
<reference evidence="2 3" key="1">
    <citation type="submission" date="2014-09" db="EMBL/GenBank/DDBJ databases">
        <title>Sporocytophaga myxococcoides PG-01 genome sequencing.</title>
        <authorList>
            <person name="Liu L."/>
            <person name="Gao P.J."/>
            <person name="Chen G.J."/>
            <person name="Wang L.S."/>
        </authorList>
    </citation>
    <scope>NUCLEOTIDE SEQUENCE [LARGE SCALE GENOMIC DNA]</scope>
    <source>
        <strain evidence="2 3">PG-01</strain>
    </source>
</reference>
<comment type="caution">
    <text evidence="2">The sequence shown here is derived from an EMBL/GenBank/DDBJ whole genome shotgun (WGS) entry which is preliminary data.</text>
</comment>
<dbReference type="Pfam" id="PF01797">
    <property type="entry name" value="Y1_Tnp"/>
    <property type="match status" value="1"/>
</dbReference>
<dbReference type="GO" id="GO:0043565">
    <property type="term" value="F:sequence-specific DNA binding"/>
    <property type="evidence" value="ECO:0007669"/>
    <property type="project" value="TreeGrafter"/>
</dbReference>
<dbReference type="eggNOG" id="COG1943">
    <property type="taxonomic scope" value="Bacteria"/>
</dbReference>
<dbReference type="InterPro" id="IPR002686">
    <property type="entry name" value="Transposase_17"/>
</dbReference>
<dbReference type="AlphaFoldDB" id="A0A098LMZ7"/>
<evidence type="ECO:0000259" key="1">
    <source>
        <dbReference type="Pfam" id="PF01797"/>
    </source>
</evidence>
<dbReference type="InterPro" id="IPR036515">
    <property type="entry name" value="Transposase_17_sf"/>
</dbReference>
<feature type="domain" description="Transposase IS200-like" evidence="1">
    <location>
        <begin position="4"/>
        <end position="44"/>
    </location>
</feature>
<dbReference type="SUPFAM" id="SSF143422">
    <property type="entry name" value="Transposase IS200-like"/>
    <property type="match status" value="1"/>
</dbReference>
<dbReference type="GO" id="GO:0004803">
    <property type="term" value="F:transposase activity"/>
    <property type="evidence" value="ECO:0007669"/>
    <property type="project" value="InterPro"/>
</dbReference>
<dbReference type="STRING" id="153721.MYP_4728"/>
<protein>
    <recommendedName>
        <fullName evidence="1">Transposase IS200-like domain-containing protein</fullName>
    </recommendedName>
</protein>
<dbReference type="PANTHER" id="PTHR36966">
    <property type="entry name" value="REP-ASSOCIATED TYROSINE TRANSPOSASE"/>
    <property type="match status" value="1"/>
</dbReference>